<comment type="similarity">
    <text evidence="1 2">Belongs to the peptidase S10 family.</text>
</comment>
<keyword evidence="2" id="KW-0378">Hydrolase</keyword>
<dbReference type="AlphaFoldDB" id="A0A4U6VXD2"/>
<dbReference type="GO" id="GO:0019748">
    <property type="term" value="P:secondary metabolic process"/>
    <property type="evidence" value="ECO:0007669"/>
    <property type="project" value="TreeGrafter"/>
</dbReference>
<gene>
    <name evidence="3" type="ORF">SEVIR_2G265000v2</name>
</gene>
<dbReference type="GO" id="GO:0004185">
    <property type="term" value="F:serine-type carboxypeptidase activity"/>
    <property type="evidence" value="ECO:0007669"/>
    <property type="project" value="UniProtKB-UniRule"/>
</dbReference>
<dbReference type="EMBL" id="CM016553">
    <property type="protein sequence ID" value="TKW33826.1"/>
    <property type="molecule type" value="Genomic_DNA"/>
</dbReference>
<dbReference type="GO" id="GO:0006508">
    <property type="term" value="P:proteolysis"/>
    <property type="evidence" value="ECO:0007669"/>
    <property type="project" value="UniProtKB-KW"/>
</dbReference>
<dbReference type="Gene3D" id="3.40.50.1820">
    <property type="entry name" value="alpha/beta hydrolase"/>
    <property type="match status" value="1"/>
</dbReference>
<dbReference type="Pfam" id="PF00450">
    <property type="entry name" value="Peptidase_S10"/>
    <property type="match status" value="1"/>
</dbReference>
<organism evidence="3 4">
    <name type="scientific">Setaria viridis</name>
    <name type="common">Green bristlegrass</name>
    <name type="synonym">Setaria italica subsp. viridis</name>
    <dbReference type="NCBI Taxonomy" id="4556"/>
    <lineage>
        <taxon>Eukaryota</taxon>
        <taxon>Viridiplantae</taxon>
        <taxon>Streptophyta</taxon>
        <taxon>Embryophyta</taxon>
        <taxon>Tracheophyta</taxon>
        <taxon>Spermatophyta</taxon>
        <taxon>Magnoliopsida</taxon>
        <taxon>Liliopsida</taxon>
        <taxon>Poales</taxon>
        <taxon>Poaceae</taxon>
        <taxon>PACMAD clade</taxon>
        <taxon>Panicoideae</taxon>
        <taxon>Panicodae</taxon>
        <taxon>Paniceae</taxon>
        <taxon>Cenchrinae</taxon>
        <taxon>Setaria</taxon>
    </lineage>
</organism>
<keyword evidence="2" id="KW-0121">Carboxypeptidase</keyword>
<reference evidence="3 4" key="1">
    <citation type="submission" date="2019-03" db="EMBL/GenBank/DDBJ databases">
        <title>WGS assembly of Setaria viridis.</title>
        <authorList>
            <person name="Huang P."/>
            <person name="Jenkins J."/>
            <person name="Grimwood J."/>
            <person name="Barry K."/>
            <person name="Healey A."/>
            <person name="Mamidi S."/>
            <person name="Sreedasyam A."/>
            <person name="Shu S."/>
            <person name="Feldman M."/>
            <person name="Wu J."/>
            <person name="Yu Y."/>
            <person name="Chen C."/>
            <person name="Johnson J."/>
            <person name="Rokhsar D."/>
            <person name="Baxter I."/>
            <person name="Schmutz J."/>
            <person name="Brutnell T."/>
            <person name="Kellogg E."/>
        </authorList>
    </citation>
    <scope>NUCLEOTIDE SEQUENCE [LARGE SCALE GENOMIC DNA]</scope>
    <source>
        <strain evidence="4">cv. A10</strain>
    </source>
</reference>
<evidence type="ECO:0000256" key="1">
    <source>
        <dbReference type="ARBA" id="ARBA00009431"/>
    </source>
</evidence>
<name>A0A4U6VXD2_SETVI</name>
<dbReference type="InterPro" id="IPR029058">
    <property type="entry name" value="AB_hydrolase_fold"/>
</dbReference>
<evidence type="ECO:0000313" key="4">
    <source>
        <dbReference type="Proteomes" id="UP000298652"/>
    </source>
</evidence>
<dbReference type="GO" id="GO:0016747">
    <property type="term" value="F:acyltransferase activity, transferring groups other than amino-acyl groups"/>
    <property type="evidence" value="ECO:0007669"/>
    <property type="project" value="TreeGrafter"/>
</dbReference>
<dbReference type="Gramene" id="TKW33826">
    <property type="protein sequence ID" value="TKW33826"/>
    <property type="gene ID" value="SEVIR_2G265000v2"/>
</dbReference>
<dbReference type="PRINTS" id="PR00724">
    <property type="entry name" value="CRBOXYPTASEC"/>
</dbReference>
<proteinExistence type="inferred from homology"/>
<accession>A0A4U6VXD2</accession>
<dbReference type="InterPro" id="IPR001563">
    <property type="entry name" value="Peptidase_S10"/>
</dbReference>
<dbReference type="InterPro" id="IPR018202">
    <property type="entry name" value="Ser_caboxypep_ser_AS"/>
</dbReference>
<evidence type="ECO:0000313" key="3">
    <source>
        <dbReference type="EMBL" id="TKW33825.1"/>
    </source>
</evidence>
<keyword evidence="4" id="KW-1185">Reference proteome</keyword>
<dbReference type="Gramene" id="TKW33825">
    <property type="protein sequence ID" value="TKW33825"/>
    <property type="gene ID" value="SEVIR_2G265000v2"/>
</dbReference>
<dbReference type="PANTHER" id="PTHR11802:SF254">
    <property type="entry name" value="SERINE CARBOXYPEPTIDASE-LIKE 20"/>
    <property type="match status" value="1"/>
</dbReference>
<dbReference type="PROSITE" id="PS00131">
    <property type="entry name" value="CARBOXYPEPT_SER_SER"/>
    <property type="match status" value="1"/>
</dbReference>
<dbReference type="EC" id="3.4.16.-" evidence="2"/>
<protein>
    <recommendedName>
        <fullName evidence="2">Carboxypeptidase</fullName>
        <ecNumber evidence="2">3.4.16.-</ecNumber>
    </recommendedName>
</protein>
<sequence length="161" mass="18575">MEQGEAFSTSLCLLNLELMLHPLWLSRSGPFNFESGGSARSLPKLHRNPYSWSKVSSVIYLDSPAGVGLSYAKDKSKPYTTGDLQTANDLHTFLLKWFQLYHEFLTNPFYIAGESYAGIYIPTLSHEVVKGVDFFFLKNRCWLFFLKNRCWLWDVIVLKSY</sequence>
<dbReference type="PANTHER" id="PTHR11802">
    <property type="entry name" value="SERINE PROTEASE FAMILY S10 SERINE CARBOXYPEPTIDASE"/>
    <property type="match status" value="1"/>
</dbReference>
<dbReference type="EMBL" id="CM016553">
    <property type="protein sequence ID" value="TKW33825.1"/>
    <property type="molecule type" value="Genomic_DNA"/>
</dbReference>
<keyword evidence="2" id="KW-0645">Protease</keyword>
<dbReference type="Proteomes" id="UP000298652">
    <property type="component" value="Chromosome 2"/>
</dbReference>
<dbReference type="SUPFAM" id="SSF53474">
    <property type="entry name" value="alpha/beta-Hydrolases"/>
    <property type="match status" value="1"/>
</dbReference>
<evidence type="ECO:0000256" key="2">
    <source>
        <dbReference type="RuleBase" id="RU361156"/>
    </source>
</evidence>